<dbReference type="Gene3D" id="3.40.50.720">
    <property type="entry name" value="NAD(P)-binding Rossmann-like Domain"/>
    <property type="match status" value="1"/>
</dbReference>
<dbReference type="InterPro" id="IPR000594">
    <property type="entry name" value="ThiF_NAD_FAD-bd"/>
</dbReference>
<protein>
    <submittedName>
        <fullName evidence="2">ThiF family adenylyltransferase</fullName>
    </submittedName>
</protein>
<feature type="domain" description="THIF-type NAD/FAD binding fold" evidence="1">
    <location>
        <begin position="9"/>
        <end position="268"/>
    </location>
</feature>
<proteinExistence type="predicted"/>
<sequence>MFDYDQAFSRNIGWVTREEQARLRTTRVAIAGLGGVGGFHLLTLARLGIGKFTVADFDDFDIVNFNRQAGALVSTLGRPKAEVLVEMARDINPELDIRVFPKGVSAENIDDFLNGADIYVDGLDFFAFAARRNTFAACHAKGIPAVTAAPLGMGAAVLNFLPGKMSFEEYFVLEGQSEQEQSVRFMLGLSPAMLQRPYLVDPSAVDFLARKGPSTISACQLCAGVAATEALKIVLGRGTVRAAPHGYQFDAYRNKFVHTWRPGGNRNPLQRAGLAIVRRVLAGMQARRAPDNV</sequence>
<keyword evidence="2" id="KW-0548">Nucleotidyltransferase</keyword>
<dbReference type="GO" id="GO:0016779">
    <property type="term" value="F:nucleotidyltransferase activity"/>
    <property type="evidence" value="ECO:0007669"/>
    <property type="project" value="UniProtKB-KW"/>
</dbReference>
<organism evidence="2 3">
    <name type="scientific">Uliginosibacterium silvisoli</name>
    <dbReference type="NCBI Taxonomy" id="3114758"/>
    <lineage>
        <taxon>Bacteria</taxon>
        <taxon>Pseudomonadati</taxon>
        <taxon>Pseudomonadota</taxon>
        <taxon>Betaproteobacteria</taxon>
        <taxon>Rhodocyclales</taxon>
        <taxon>Zoogloeaceae</taxon>
        <taxon>Uliginosibacterium</taxon>
    </lineage>
</organism>
<dbReference type="EMBL" id="JAYXHS010000003">
    <property type="protein sequence ID" value="MEC5387235.1"/>
    <property type="molecule type" value="Genomic_DNA"/>
</dbReference>
<dbReference type="PANTHER" id="PTHR43267:SF1">
    <property type="entry name" value="TRNA THREONYLCARBAMOYLADENOSINE DEHYDRATASE"/>
    <property type="match status" value="1"/>
</dbReference>
<dbReference type="Proteomes" id="UP001331561">
    <property type="component" value="Unassembled WGS sequence"/>
</dbReference>
<dbReference type="InterPro" id="IPR035985">
    <property type="entry name" value="Ubiquitin-activating_enz"/>
</dbReference>
<dbReference type="PANTHER" id="PTHR43267">
    <property type="entry name" value="TRNA THREONYLCARBAMOYLADENOSINE DEHYDRATASE"/>
    <property type="match status" value="1"/>
</dbReference>
<evidence type="ECO:0000259" key="1">
    <source>
        <dbReference type="Pfam" id="PF00899"/>
    </source>
</evidence>
<reference evidence="2 3" key="1">
    <citation type="submission" date="2024-01" db="EMBL/GenBank/DDBJ databases">
        <title>Uliginosibacterium soil sp. nov.</title>
        <authorList>
            <person name="Lv Y."/>
        </authorList>
    </citation>
    <scope>NUCLEOTIDE SEQUENCE [LARGE SCALE GENOMIC DNA]</scope>
    <source>
        <strain evidence="2 3">H3</strain>
    </source>
</reference>
<dbReference type="CDD" id="cd01483">
    <property type="entry name" value="E1_enzyme_family"/>
    <property type="match status" value="1"/>
</dbReference>
<keyword evidence="2" id="KW-0808">Transferase</keyword>
<dbReference type="RefSeq" id="WP_327600211.1">
    <property type="nucleotide sequence ID" value="NZ_JAYXHS010000003.1"/>
</dbReference>
<dbReference type="NCBIfam" id="NF006077">
    <property type="entry name" value="PRK08223.1"/>
    <property type="match status" value="1"/>
</dbReference>
<keyword evidence="3" id="KW-1185">Reference proteome</keyword>
<accession>A0ABU6K691</accession>
<dbReference type="InterPro" id="IPR045886">
    <property type="entry name" value="ThiF/MoeB/HesA"/>
</dbReference>
<gene>
    <name evidence="2" type="ORF">VVD49_16010</name>
</gene>
<comment type="caution">
    <text evidence="2">The sequence shown here is derived from an EMBL/GenBank/DDBJ whole genome shotgun (WGS) entry which is preliminary data.</text>
</comment>
<evidence type="ECO:0000313" key="3">
    <source>
        <dbReference type="Proteomes" id="UP001331561"/>
    </source>
</evidence>
<dbReference type="SUPFAM" id="SSF69572">
    <property type="entry name" value="Activating enzymes of the ubiquitin-like proteins"/>
    <property type="match status" value="1"/>
</dbReference>
<dbReference type="Pfam" id="PF00899">
    <property type="entry name" value="ThiF"/>
    <property type="match status" value="1"/>
</dbReference>
<name>A0ABU6K691_9RHOO</name>
<evidence type="ECO:0000313" key="2">
    <source>
        <dbReference type="EMBL" id="MEC5387235.1"/>
    </source>
</evidence>